<feature type="region of interest" description="Disordered" evidence="4">
    <location>
        <begin position="136"/>
        <end position="180"/>
    </location>
</feature>
<keyword evidence="3" id="KW-0274">FAD</keyword>
<evidence type="ECO:0000256" key="2">
    <source>
        <dbReference type="ARBA" id="ARBA00022630"/>
    </source>
</evidence>
<sequence>MSESEVIVVGAGPAGLALSLALAKSGVPSLVLDNGDGEVTVRAARSCVLRPDTASWLAALTAPDSAVPGARWTRWSTRRRQQLVQDVELTEETAPLHLEQHALERGLRDALAREKLAQIVTRSHVDIVEQDATGVTAHTRPRGSAVPVPAAGDGDGGGGYGSDGPDRLPEVSGGRGNRPGRGGTWWRGSYLVGCDGARSTVRKLLGVPFAGRTAVERHAVAALRTELPWEQQAVLHRELGGGGGAGRGGGGRGSGGRQTEVTARPLPDGVWRLDWLLPPRGELVTPDALLERVHATLGQWYGVGGAGRDGGAGGGRGGGSGGGAEDVGPYELLDTGVHTSHQRLARRWRVGRTFLAGDAAHLVGALGVQSVDEGLRDAANLAWKLALAWHEANGVRGPRVDRDAVEVLLDSYESERRGAVGARLRAVDQALPLVRREGGGLRSMLPGGGARTPLELLTDGHLGRGLLGAPATYRHSPLTPARSAVETVPVGTLPGGPVEDVPVIALDGERGRLRAQLCGSGSELLVLLVAPGTAVWDSRHWLSAGLMPELAAAVDALPLKARLLVTEQYPGAAAHTVLVIRPDGHLVVALPGPRTGQLRACADAVRGGTLSGNRPATSRGARR</sequence>
<gene>
    <name evidence="6" type="ORF">AN215_26880</name>
</gene>
<dbReference type="EMBL" id="LJGT01000041">
    <property type="protein sequence ID" value="OEU85978.1"/>
    <property type="molecule type" value="Genomic_DNA"/>
</dbReference>
<dbReference type="PATRIC" id="fig|933944.5.peg.3920"/>
<keyword evidence="2" id="KW-0285">Flavoprotein</keyword>
<dbReference type="InterPro" id="IPR050641">
    <property type="entry name" value="RIFMO-like"/>
</dbReference>
<organism evidence="6 7">
    <name type="scientific">Streptomyces abyssalis</name>
    <dbReference type="NCBI Taxonomy" id="933944"/>
    <lineage>
        <taxon>Bacteria</taxon>
        <taxon>Bacillati</taxon>
        <taxon>Actinomycetota</taxon>
        <taxon>Actinomycetes</taxon>
        <taxon>Kitasatosporales</taxon>
        <taxon>Streptomycetaceae</taxon>
        <taxon>Streptomyces</taxon>
    </lineage>
</organism>
<accession>A0A1E7JHN2</accession>
<comment type="cofactor">
    <cofactor evidence="1">
        <name>FAD</name>
        <dbReference type="ChEBI" id="CHEBI:57692"/>
    </cofactor>
</comment>
<feature type="compositionally biased region" description="Gly residues" evidence="4">
    <location>
        <begin position="153"/>
        <end position="162"/>
    </location>
</feature>
<comment type="caution">
    <text evidence="6">The sequence shown here is derived from an EMBL/GenBank/DDBJ whole genome shotgun (WGS) entry which is preliminary data.</text>
</comment>
<evidence type="ECO:0000256" key="4">
    <source>
        <dbReference type="SAM" id="MobiDB-lite"/>
    </source>
</evidence>
<evidence type="ECO:0000256" key="3">
    <source>
        <dbReference type="ARBA" id="ARBA00022827"/>
    </source>
</evidence>
<keyword evidence="7" id="KW-1185">Reference proteome</keyword>
<evidence type="ECO:0000259" key="5">
    <source>
        <dbReference type="Pfam" id="PF01494"/>
    </source>
</evidence>
<dbReference type="Pfam" id="PF01494">
    <property type="entry name" value="FAD_binding_3"/>
    <property type="match status" value="3"/>
</dbReference>
<dbReference type="GO" id="GO:0071949">
    <property type="term" value="F:FAD binding"/>
    <property type="evidence" value="ECO:0007669"/>
    <property type="project" value="InterPro"/>
</dbReference>
<dbReference type="PANTHER" id="PTHR43004:SF19">
    <property type="entry name" value="BINDING MONOOXYGENASE, PUTATIVE (JCVI)-RELATED"/>
    <property type="match status" value="1"/>
</dbReference>
<reference evidence="6 7" key="1">
    <citation type="journal article" date="2016" name="Front. Microbiol.">
        <title>Comparative Genomics Analysis of Streptomyces Species Reveals Their Adaptation to the Marine Environment and Their Diversity at the Genomic Level.</title>
        <authorList>
            <person name="Tian X."/>
            <person name="Zhang Z."/>
            <person name="Yang T."/>
            <person name="Chen M."/>
            <person name="Li J."/>
            <person name="Chen F."/>
            <person name="Yang J."/>
            <person name="Li W."/>
            <person name="Zhang B."/>
            <person name="Zhang Z."/>
            <person name="Wu J."/>
            <person name="Zhang C."/>
            <person name="Long L."/>
            <person name="Xiao J."/>
        </authorList>
    </citation>
    <scope>NUCLEOTIDE SEQUENCE [LARGE SCALE GENOMIC DNA]</scope>
    <source>
        <strain evidence="6 7">SCSIO 10390</strain>
    </source>
</reference>
<feature type="domain" description="FAD-binding" evidence="5">
    <location>
        <begin position="332"/>
        <end position="420"/>
    </location>
</feature>
<dbReference type="STRING" id="933944.AN215_26880"/>
<evidence type="ECO:0000256" key="1">
    <source>
        <dbReference type="ARBA" id="ARBA00001974"/>
    </source>
</evidence>
<evidence type="ECO:0000313" key="6">
    <source>
        <dbReference type="EMBL" id="OEU85978.1"/>
    </source>
</evidence>
<feature type="compositionally biased region" description="Gly residues" evidence="4">
    <location>
        <begin position="240"/>
        <end position="256"/>
    </location>
</feature>
<keyword evidence="6" id="KW-0503">Monooxygenase</keyword>
<dbReference type="RefSeq" id="WP_070010615.1">
    <property type="nucleotide sequence ID" value="NZ_LJGS01000039.1"/>
</dbReference>
<dbReference type="GO" id="GO:0016709">
    <property type="term" value="F:oxidoreductase activity, acting on paired donors, with incorporation or reduction of molecular oxygen, NAD(P)H as one donor, and incorporation of one atom of oxygen"/>
    <property type="evidence" value="ECO:0007669"/>
    <property type="project" value="UniProtKB-ARBA"/>
</dbReference>
<evidence type="ECO:0000313" key="7">
    <source>
        <dbReference type="Proteomes" id="UP000176087"/>
    </source>
</evidence>
<feature type="region of interest" description="Disordered" evidence="4">
    <location>
        <begin position="238"/>
        <end position="264"/>
    </location>
</feature>
<dbReference type="AlphaFoldDB" id="A0A1E7JHN2"/>
<dbReference type="SUPFAM" id="SSF51905">
    <property type="entry name" value="FAD/NAD(P)-binding domain"/>
    <property type="match status" value="1"/>
</dbReference>
<name>A0A1E7JHN2_9ACTN</name>
<dbReference type="InterPro" id="IPR036188">
    <property type="entry name" value="FAD/NAD-bd_sf"/>
</dbReference>
<dbReference type="PRINTS" id="PR00420">
    <property type="entry name" value="RNGMNOXGNASE"/>
</dbReference>
<dbReference type="Proteomes" id="UP000176087">
    <property type="component" value="Unassembled WGS sequence"/>
</dbReference>
<feature type="domain" description="FAD-binding" evidence="5">
    <location>
        <begin position="4"/>
        <end position="142"/>
    </location>
</feature>
<proteinExistence type="predicted"/>
<keyword evidence="6" id="KW-0560">Oxidoreductase</keyword>
<dbReference type="Gene3D" id="3.30.70.2450">
    <property type="match status" value="2"/>
</dbReference>
<feature type="domain" description="FAD-binding" evidence="5">
    <location>
        <begin position="188"/>
        <end position="225"/>
    </location>
</feature>
<dbReference type="InterPro" id="IPR002938">
    <property type="entry name" value="FAD-bd"/>
</dbReference>
<dbReference type="PANTHER" id="PTHR43004">
    <property type="entry name" value="TRK SYSTEM POTASSIUM UPTAKE PROTEIN"/>
    <property type="match status" value="1"/>
</dbReference>
<dbReference type="Gene3D" id="3.50.50.60">
    <property type="entry name" value="FAD/NAD(P)-binding domain"/>
    <property type="match status" value="3"/>
</dbReference>
<protein>
    <submittedName>
        <fullName evidence="6">Monooxygenase</fullName>
    </submittedName>
</protein>